<feature type="domain" description="BPP" evidence="2">
    <location>
        <begin position="29"/>
        <end position="332"/>
    </location>
</feature>
<proteinExistence type="predicted"/>
<feature type="signal peptide" evidence="1">
    <location>
        <begin position="1"/>
        <end position="15"/>
    </location>
</feature>
<dbReference type="PROSITE" id="PS51257">
    <property type="entry name" value="PROKAR_LIPOPROTEIN"/>
    <property type="match status" value="1"/>
</dbReference>
<dbReference type="EMBL" id="RBIM01000002">
    <property type="protein sequence ID" value="RKR02867.1"/>
    <property type="molecule type" value="Genomic_DNA"/>
</dbReference>
<dbReference type="Gene3D" id="2.120.10.30">
    <property type="entry name" value="TolB, C-terminal domain"/>
    <property type="match status" value="1"/>
</dbReference>
<name>A0A495DKQ1_9PROT</name>
<dbReference type="RefSeq" id="WP_121210144.1">
    <property type="nucleotide sequence ID" value="NZ_RBIM01000002.1"/>
</dbReference>
<feature type="chain" id="PRO_5019817362" description="BPP domain-containing protein" evidence="1">
    <location>
        <begin position="16"/>
        <end position="336"/>
    </location>
</feature>
<dbReference type="Proteomes" id="UP000273675">
    <property type="component" value="Unassembled WGS sequence"/>
</dbReference>
<comment type="caution">
    <text evidence="3">The sequence shown here is derived from an EMBL/GenBank/DDBJ whole genome shotgun (WGS) entry which is preliminary data.</text>
</comment>
<dbReference type="InterPro" id="IPR003431">
    <property type="entry name" value="B-propeller_Phytase"/>
</dbReference>
<dbReference type="GO" id="GO:0016158">
    <property type="term" value="F:inositol hexakisphosphate 3-phosphatase activity"/>
    <property type="evidence" value="ECO:0007669"/>
    <property type="project" value="InterPro"/>
</dbReference>
<organism evidence="3 4">
    <name type="scientific">Maricaulis maris</name>
    <dbReference type="NCBI Taxonomy" id="74318"/>
    <lineage>
        <taxon>Bacteria</taxon>
        <taxon>Pseudomonadati</taxon>
        <taxon>Pseudomonadota</taxon>
        <taxon>Alphaproteobacteria</taxon>
        <taxon>Maricaulales</taxon>
        <taxon>Maricaulaceae</taxon>
        <taxon>Maricaulis</taxon>
    </lineage>
</organism>
<evidence type="ECO:0000256" key="1">
    <source>
        <dbReference type="SAM" id="SignalP"/>
    </source>
</evidence>
<evidence type="ECO:0000259" key="2">
    <source>
        <dbReference type="PROSITE" id="PS51662"/>
    </source>
</evidence>
<reference evidence="3 4" key="1">
    <citation type="submission" date="2018-10" db="EMBL/GenBank/DDBJ databases">
        <title>Genomic Encyclopedia of Type Strains, Phase IV (KMG-IV): sequencing the most valuable type-strain genomes for metagenomic binning, comparative biology and taxonomic classification.</title>
        <authorList>
            <person name="Goeker M."/>
        </authorList>
    </citation>
    <scope>NUCLEOTIDE SEQUENCE [LARGE SCALE GENOMIC DNA]</scope>
    <source>
        <strain evidence="3 4">DSM 4734</strain>
    </source>
</reference>
<dbReference type="PROSITE" id="PS51662">
    <property type="entry name" value="BP_PHYTASE"/>
    <property type="match status" value="1"/>
</dbReference>
<accession>A0A495DKQ1</accession>
<protein>
    <recommendedName>
        <fullName evidence="2">BPP domain-containing protein</fullName>
    </recommendedName>
</protein>
<dbReference type="SUPFAM" id="SSF50956">
    <property type="entry name" value="Thermostable phytase (3-phytase)"/>
    <property type="match status" value="1"/>
</dbReference>
<sequence>MARAFALGASLLALAACGPNAEAPEGETAEIEETGPVEVLVTAAFTAVEGGGGPVGFLPDPNAPSLGFVLSAPGAGGIDIFDLDGLLKTRHAGERLTGLAVAPAFELRGEALPLIFGSVSDANAVRGYAVVRDGAQVLDLPLGAIEPVDGVAGLCLMREGVGFVELVILGTGAHAEIWRVRDAGSDQLSVERVRDFPLPAPARQCATLDGDIYTASPVGGIARLSGDGTILAEDPFRAANLTLGDFNGTQRVLATSGSGETVESFDAETLVRGASLDIVDGLSTPGIQTPAALAVTDADFGYTAYANGLMVVFDEGAGRLKVVSRDALIRAVVAQD</sequence>
<dbReference type="InterPro" id="IPR011042">
    <property type="entry name" value="6-blade_b-propeller_TolB-like"/>
</dbReference>
<gene>
    <name evidence="3" type="ORF">C7435_0810</name>
</gene>
<dbReference type="OrthoDB" id="7630644at2"/>
<dbReference type="AlphaFoldDB" id="A0A495DKQ1"/>
<keyword evidence="1" id="KW-0732">Signal</keyword>
<evidence type="ECO:0000313" key="3">
    <source>
        <dbReference type="EMBL" id="RKR02867.1"/>
    </source>
</evidence>
<evidence type="ECO:0000313" key="4">
    <source>
        <dbReference type="Proteomes" id="UP000273675"/>
    </source>
</evidence>